<accession>A0A5N5HD94</accession>
<evidence type="ECO:0000313" key="2">
    <source>
        <dbReference type="Proteomes" id="UP000327157"/>
    </source>
</evidence>
<evidence type="ECO:0000313" key="1">
    <source>
        <dbReference type="EMBL" id="KAB2623410.1"/>
    </source>
</evidence>
<dbReference type="EMBL" id="SMOL01000218">
    <property type="protein sequence ID" value="KAB2623410.1"/>
    <property type="molecule type" value="Genomic_DNA"/>
</dbReference>
<protein>
    <submittedName>
        <fullName evidence="1">Uncharacterized protein</fullName>
    </submittedName>
</protein>
<dbReference type="AlphaFoldDB" id="A0A5N5HD94"/>
<organism evidence="1 2">
    <name type="scientific">Pyrus ussuriensis x Pyrus communis</name>
    <dbReference type="NCBI Taxonomy" id="2448454"/>
    <lineage>
        <taxon>Eukaryota</taxon>
        <taxon>Viridiplantae</taxon>
        <taxon>Streptophyta</taxon>
        <taxon>Embryophyta</taxon>
        <taxon>Tracheophyta</taxon>
        <taxon>Spermatophyta</taxon>
        <taxon>Magnoliopsida</taxon>
        <taxon>eudicotyledons</taxon>
        <taxon>Gunneridae</taxon>
        <taxon>Pentapetalae</taxon>
        <taxon>rosids</taxon>
        <taxon>fabids</taxon>
        <taxon>Rosales</taxon>
        <taxon>Rosaceae</taxon>
        <taxon>Amygdaloideae</taxon>
        <taxon>Maleae</taxon>
        <taxon>Pyrus</taxon>
    </lineage>
</organism>
<reference evidence="1 2" key="1">
    <citation type="submission" date="2019-09" db="EMBL/GenBank/DDBJ databases">
        <authorList>
            <person name="Ou C."/>
        </authorList>
    </citation>
    <scope>NUCLEOTIDE SEQUENCE [LARGE SCALE GENOMIC DNA]</scope>
    <source>
        <strain evidence="1">S2</strain>
        <tissue evidence="1">Leaf</tissue>
    </source>
</reference>
<keyword evidence="2" id="KW-1185">Reference proteome</keyword>
<dbReference type="Proteomes" id="UP000327157">
    <property type="component" value="Unassembled WGS sequence"/>
</dbReference>
<proteinExistence type="predicted"/>
<sequence>MRGDGFELDETTLATVLGSMGTWGIEFGCFVSHRLSVVNQMIEEKSVTNESQNRMIVVYSMVGMMWWWSKLVIGRTGGESREDATMVTVAGYCDVNTVEVNLVTTGGRENEKV</sequence>
<gene>
    <name evidence="1" type="ORF">D8674_039401</name>
</gene>
<reference evidence="1 2" key="2">
    <citation type="submission" date="2019-11" db="EMBL/GenBank/DDBJ databases">
        <title>A de novo genome assembly of a pear dwarfing rootstock.</title>
        <authorList>
            <person name="Wang F."/>
            <person name="Wang J."/>
            <person name="Li S."/>
            <person name="Zhang Y."/>
            <person name="Fang M."/>
            <person name="Ma L."/>
            <person name="Zhao Y."/>
            <person name="Jiang S."/>
        </authorList>
    </citation>
    <scope>NUCLEOTIDE SEQUENCE [LARGE SCALE GENOMIC DNA]</scope>
    <source>
        <strain evidence="1">S2</strain>
        <tissue evidence="1">Leaf</tissue>
    </source>
</reference>
<dbReference type="OrthoDB" id="10595161at2759"/>
<name>A0A5N5HD94_9ROSA</name>
<comment type="caution">
    <text evidence="1">The sequence shown here is derived from an EMBL/GenBank/DDBJ whole genome shotgun (WGS) entry which is preliminary data.</text>
</comment>